<dbReference type="Pfam" id="PF00023">
    <property type="entry name" value="Ank"/>
    <property type="match status" value="1"/>
</dbReference>
<dbReference type="EMBL" id="GL733475">
    <property type="protein sequence ID" value="EFX62627.1"/>
    <property type="molecule type" value="Genomic_DNA"/>
</dbReference>
<feature type="repeat" description="ANK" evidence="3">
    <location>
        <begin position="81"/>
        <end position="113"/>
    </location>
</feature>
<evidence type="ECO:0000313" key="5">
    <source>
        <dbReference type="EMBL" id="EFX62627.1"/>
    </source>
</evidence>
<dbReference type="OrthoDB" id="6339708at2759"/>
<dbReference type="SMART" id="SM00248">
    <property type="entry name" value="ANK"/>
    <property type="match status" value="8"/>
</dbReference>
<dbReference type="HOGENOM" id="CLU_000134_14_1_1"/>
<feature type="repeat" description="ANK" evidence="3">
    <location>
        <begin position="214"/>
        <end position="246"/>
    </location>
</feature>
<evidence type="ECO:0000256" key="4">
    <source>
        <dbReference type="SAM" id="MobiDB-lite"/>
    </source>
</evidence>
<keyword evidence="6" id="KW-1185">Reference proteome</keyword>
<evidence type="ECO:0000256" key="1">
    <source>
        <dbReference type="ARBA" id="ARBA00022737"/>
    </source>
</evidence>
<accession>E9I053</accession>
<dbReference type="eggNOG" id="KOG4177">
    <property type="taxonomic scope" value="Eukaryota"/>
</dbReference>
<dbReference type="STRING" id="6669.E9I053"/>
<proteinExistence type="predicted"/>
<sequence>MSATKRLLSKSVGSEPLNGDSVLHRHARLNSATGIENTPGPVDGVNNRKETALIVAAQNTACRAMTALIRLGADVNHQDYTGNTALHYAVWTMSEKAVEILSTTAADFNIQNSDGQTAVHLLAPANNFRLAKRLCRNLPQLKMEMIDVNGHDPFIAAVVHGSLRMVDYFLHLGYDPTTKTRLNKTPLHIAVELNNLPMIKLLARSHQINNIDDHGHSALSIAVGRGIETAVDVLLQQDADITQLDNTGNSMLHIACTGKSENILRHMFEHFLDLNVRNLTEETPLHLACALNNTAVVSELCARRADITAQDSRKRTPLMTAIMSGSQRSALVLLEWEFVRETNLIELSDENDMNALQYCILFNDQSTAARIRAATLHRRFT</sequence>
<dbReference type="InterPro" id="IPR036770">
    <property type="entry name" value="Ankyrin_rpt-contain_sf"/>
</dbReference>
<feature type="region of interest" description="Disordered" evidence="4">
    <location>
        <begin position="1"/>
        <end position="20"/>
    </location>
</feature>
<keyword evidence="1" id="KW-0677">Repeat</keyword>
<dbReference type="OMA" id="SHQINNI"/>
<dbReference type="PANTHER" id="PTHR24141">
    <property type="entry name" value="2-5A-DEPENDENT RIBONUCLEASE"/>
    <property type="match status" value="1"/>
</dbReference>
<dbReference type="AlphaFoldDB" id="E9I053"/>
<dbReference type="Gene3D" id="1.25.40.20">
    <property type="entry name" value="Ankyrin repeat-containing domain"/>
    <property type="match status" value="3"/>
</dbReference>
<dbReference type="InterPro" id="IPR002110">
    <property type="entry name" value="Ankyrin_rpt"/>
</dbReference>
<keyword evidence="2 3" id="KW-0040">ANK repeat</keyword>
<name>E9I053_DAPPU</name>
<dbReference type="Pfam" id="PF12796">
    <property type="entry name" value="Ank_2"/>
    <property type="match status" value="2"/>
</dbReference>
<dbReference type="SUPFAM" id="SSF48403">
    <property type="entry name" value="Ankyrin repeat"/>
    <property type="match status" value="1"/>
</dbReference>
<protein>
    <submittedName>
        <fullName evidence="5">Uncharacterized protein</fullName>
    </submittedName>
</protein>
<dbReference type="KEGG" id="dpx:DAPPUDRAFT_120045"/>
<dbReference type="PANTHER" id="PTHR24141:SF1">
    <property type="entry name" value="2-5A-DEPENDENT RIBONUCLEASE"/>
    <property type="match status" value="1"/>
</dbReference>
<evidence type="ECO:0000256" key="2">
    <source>
        <dbReference type="ARBA" id="ARBA00023043"/>
    </source>
</evidence>
<dbReference type="Proteomes" id="UP000000305">
    <property type="component" value="Unassembled WGS sequence"/>
</dbReference>
<evidence type="ECO:0000256" key="3">
    <source>
        <dbReference type="PROSITE-ProRule" id="PRU00023"/>
    </source>
</evidence>
<organism evidence="5 6">
    <name type="scientific">Daphnia pulex</name>
    <name type="common">Water flea</name>
    <dbReference type="NCBI Taxonomy" id="6669"/>
    <lineage>
        <taxon>Eukaryota</taxon>
        <taxon>Metazoa</taxon>
        <taxon>Ecdysozoa</taxon>
        <taxon>Arthropoda</taxon>
        <taxon>Crustacea</taxon>
        <taxon>Branchiopoda</taxon>
        <taxon>Diplostraca</taxon>
        <taxon>Cladocera</taxon>
        <taxon>Anomopoda</taxon>
        <taxon>Daphniidae</taxon>
        <taxon>Daphnia</taxon>
    </lineage>
</organism>
<evidence type="ECO:0000313" key="6">
    <source>
        <dbReference type="Proteomes" id="UP000000305"/>
    </source>
</evidence>
<feature type="repeat" description="ANK" evidence="3">
    <location>
        <begin position="280"/>
        <end position="312"/>
    </location>
</feature>
<reference evidence="5 6" key="1">
    <citation type="journal article" date="2011" name="Science">
        <title>The ecoresponsive genome of Daphnia pulex.</title>
        <authorList>
            <person name="Colbourne J.K."/>
            <person name="Pfrender M.E."/>
            <person name="Gilbert D."/>
            <person name="Thomas W.K."/>
            <person name="Tucker A."/>
            <person name="Oakley T.H."/>
            <person name="Tokishita S."/>
            <person name="Aerts A."/>
            <person name="Arnold G.J."/>
            <person name="Basu M.K."/>
            <person name="Bauer D.J."/>
            <person name="Caceres C.E."/>
            <person name="Carmel L."/>
            <person name="Casola C."/>
            <person name="Choi J.H."/>
            <person name="Detter J.C."/>
            <person name="Dong Q."/>
            <person name="Dusheyko S."/>
            <person name="Eads B.D."/>
            <person name="Frohlich T."/>
            <person name="Geiler-Samerotte K.A."/>
            <person name="Gerlach D."/>
            <person name="Hatcher P."/>
            <person name="Jogdeo S."/>
            <person name="Krijgsveld J."/>
            <person name="Kriventseva E.V."/>
            <person name="Kultz D."/>
            <person name="Laforsch C."/>
            <person name="Lindquist E."/>
            <person name="Lopez J."/>
            <person name="Manak J.R."/>
            <person name="Muller J."/>
            <person name="Pangilinan J."/>
            <person name="Patwardhan R.P."/>
            <person name="Pitluck S."/>
            <person name="Pritham E.J."/>
            <person name="Rechtsteiner A."/>
            <person name="Rho M."/>
            <person name="Rogozin I.B."/>
            <person name="Sakarya O."/>
            <person name="Salamov A."/>
            <person name="Schaack S."/>
            <person name="Shapiro H."/>
            <person name="Shiga Y."/>
            <person name="Skalitzky C."/>
            <person name="Smith Z."/>
            <person name="Souvorov A."/>
            <person name="Sung W."/>
            <person name="Tang Z."/>
            <person name="Tsuchiya D."/>
            <person name="Tu H."/>
            <person name="Vos H."/>
            <person name="Wang M."/>
            <person name="Wolf Y.I."/>
            <person name="Yamagata H."/>
            <person name="Yamada T."/>
            <person name="Ye Y."/>
            <person name="Shaw J.R."/>
            <person name="Andrews J."/>
            <person name="Crease T.J."/>
            <person name="Tang H."/>
            <person name="Lucas S.M."/>
            <person name="Robertson H.M."/>
            <person name="Bork P."/>
            <person name="Koonin E.V."/>
            <person name="Zdobnov E.M."/>
            <person name="Grigoriev I.V."/>
            <person name="Lynch M."/>
            <person name="Boore J.L."/>
        </authorList>
    </citation>
    <scope>NUCLEOTIDE SEQUENCE [LARGE SCALE GENOMIC DNA]</scope>
</reference>
<dbReference type="InParanoid" id="E9I053"/>
<gene>
    <name evidence="5" type="ORF">DAPPUDRAFT_120045</name>
</gene>
<dbReference type="PROSITE" id="PS50088">
    <property type="entry name" value="ANK_REPEAT"/>
    <property type="match status" value="3"/>
</dbReference>
<dbReference type="PhylomeDB" id="E9I053"/>
<dbReference type="PROSITE" id="PS50297">
    <property type="entry name" value="ANK_REP_REGION"/>
    <property type="match status" value="2"/>
</dbReference>